<proteinExistence type="predicted"/>
<dbReference type="WBParaSite" id="ES5_v2.g17346.t1">
    <property type="protein sequence ID" value="ES5_v2.g17346.t1"/>
    <property type="gene ID" value="ES5_v2.g17346"/>
</dbReference>
<protein>
    <submittedName>
        <fullName evidence="2">Serpin domain-containing protein</fullName>
    </submittedName>
</protein>
<evidence type="ECO:0000313" key="1">
    <source>
        <dbReference type="Proteomes" id="UP000887579"/>
    </source>
</evidence>
<sequence length="674" mass="73696">MYNNYGGAATNYSAYGSFPSSTNNASTYSQQVQALNTAYGNYQYANTAARGYSQAPAGVSTTPGYSAYDYTNAYKAQSAENPYGVGTGRSMPTAPVGFQSAGTLSSVNASTTLGAYGVQNAAVAQAATPDLKFLDFSLDIMRRLPSKKVNFTQYSEASLQKYRNTSEETNVIIDGLKIAEGLAALGYVSDGKTHKEILKLLNYACFGSKSLKSLDDCFEHVQTFMNARNSNSNNKQAIRMFFEQRDVTLFDKEIVKKLDEKFLETLPAGNIPAENNNKHILHECNFVCDPSGMNATEKAIKKVIRSDLAPDWRARFLLAVASDESFQLKTDTSSETSIGYFYDSFEKANKSWCTFLKVKICVRSFEASDCFIHQILTTNENETLIIILPKNEKLSNQFLPKLSAEKVMNLINSCSGEFTEKVAIIPKLSIPGSIGLRSILDKKIPFFSNLFGTSDPFAISRIFCPFKAEFSKIIGKKLEACLVFPLYEFYCKFRCIMKYENDEQNEGSPVPPPPPPSPAPNVLQNEERAARVVGGGPLPRAENRPNVANRNELFGSGRVILIQSRNDPANVALYGGITLHLQNNNYQHGGGGGGGGGATARPLNRRHTINQPHNPEQPQQQQRPARLNNIGNNRSATASVLTARPPTIRDVPIPNPPAPPLIPAVPAVPAPAVV</sequence>
<evidence type="ECO:0000313" key="2">
    <source>
        <dbReference type="WBParaSite" id="ES5_v2.g17346.t1"/>
    </source>
</evidence>
<organism evidence="1 2">
    <name type="scientific">Panagrolaimus sp. ES5</name>
    <dbReference type="NCBI Taxonomy" id="591445"/>
    <lineage>
        <taxon>Eukaryota</taxon>
        <taxon>Metazoa</taxon>
        <taxon>Ecdysozoa</taxon>
        <taxon>Nematoda</taxon>
        <taxon>Chromadorea</taxon>
        <taxon>Rhabditida</taxon>
        <taxon>Tylenchina</taxon>
        <taxon>Panagrolaimomorpha</taxon>
        <taxon>Panagrolaimoidea</taxon>
        <taxon>Panagrolaimidae</taxon>
        <taxon>Panagrolaimus</taxon>
    </lineage>
</organism>
<accession>A0AC34FJ90</accession>
<reference evidence="2" key="1">
    <citation type="submission" date="2022-11" db="UniProtKB">
        <authorList>
            <consortium name="WormBaseParasite"/>
        </authorList>
    </citation>
    <scope>IDENTIFICATION</scope>
</reference>
<name>A0AC34FJ90_9BILA</name>
<dbReference type="Proteomes" id="UP000887579">
    <property type="component" value="Unplaced"/>
</dbReference>